<dbReference type="InterPro" id="IPR036034">
    <property type="entry name" value="PDZ_sf"/>
</dbReference>
<dbReference type="GO" id="GO:0006508">
    <property type="term" value="P:proteolysis"/>
    <property type="evidence" value="ECO:0007669"/>
    <property type="project" value="UniProtKB-KW"/>
</dbReference>
<dbReference type="AlphaFoldDB" id="A0AAQ3QIA3"/>
<dbReference type="InterPro" id="IPR008915">
    <property type="entry name" value="Peptidase_M50"/>
</dbReference>
<evidence type="ECO:0000256" key="9">
    <source>
        <dbReference type="ARBA" id="ARBA00023049"/>
    </source>
</evidence>
<comment type="similarity">
    <text evidence="3">Belongs to the peptidase M50A family.</text>
</comment>
<evidence type="ECO:0000256" key="2">
    <source>
        <dbReference type="ARBA" id="ARBA00004141"/>
    </source>
</evidence>
<keyword evidence="8" id="KW-1133">Transmembrane helix</keyword>
<protein>
    <recommendedName>
        <fullName evidence="11">Peptidase M50 domain-containing protein</fullName>
    </recommendedName>
</protein>
<dbReference type="InterPro" id="IPR004387">
    <property type="entry name" value="Pept_M50_Zn"/>
</dbReference>
<keyword evidence="7" id="KW-0862">Zinc</keyword>
<evidence type="ECO:0000256" key="3">
    <source>
        <dbReference type="ARBA" id="ARBA00009989"/>
    </source>
</evidence>
<evidence type="ECO:0000313" key="12">
    <source>
        <dbReference type="EMBL" id="WOL10411.1"/>
    </source>
</evidence>
<proteinExistence type="inferred from homology"/>
<keyword evidence="13" id="KW-1185">Reference proteome</keyword>
<evidence type="ECO:0000259" key="11">
    <source>
        <dbReference type="Pfam" id="PF02163"/>
    </source>
</evidence>
<comment type="subcellular location">
    <subcellularLocation>
        <location evidence="2">Membrane</location>
        <topology evidence="2">Multi-pass membrane protein</topology>
    </subcellularLocation>
</comment>
<dbReference type="PANTHER" id="PTHR42837:SF2">
    <property type="entry name" value="MEMBRANE METALLOPROTEASE ARASP2, CHLOROPLASTIC-RELATED"/>
    <property type="match status" value="1"/>
</dbReference>
<evidence type="ECO:0000256" key="1">
    <source>
        <dbReference type="ARBA" id="ARBA00001947"/>
    </source>
</evidence>
<evidence type="ECO:0000256" key="6">
    <source>
        <dbReference type="ARBA" id="ARBA00022801"/>
    </source>
</evidence>
<evidence type="ECO:0000313" key="13">
    <source>
        <dbReference type="Proteomes" id="UP001327560"/>
    </source>
</evidence>
<reference evidence="12 13" key="1">
    <citation type="submission" date="2023-10" db="EMBL/GenBank/DDBJ databases">
        <title>Chromosome-scale genome assembly provides insights into flower coloration mechanisms of Canna indica.</title>
        <authorList>
            <person name="Li C."/>
        </authorList>
    </citation>
    <scope>NUCLEOTIDE SEQUENCE [LARGE SCALE GENOMIC DNA]</scope>
    <source>
        <tissue evidence="12">Flower</tissue>
    </source>
</reference>
<evidence type="ECO:0000256" key="7">
    <source>
        <dbReference type="ARBA" id="ARBA00022833"/>
    </source>
</evidence>
<dbReference type="SUPFAM" id="SSF50156">
    <property type="entry name" value="PDZ domain-like"/>
    <property type="match status" value="1"/>
</dbReference>
<dbReference type="Gene3D" id="2.30.42.10">
    <property type="match status" value="1"/>
</dbReference>
<keyword evidence="5" id="KW-0812">Transmembrane</keyword>
<keyword evidence="4" id="KW-0645">Protease</keyword>
<dbReference type="PANTHER" id="PTHR42837">
    <property type="entry name" value="REGULATOR OF SIGMA-E PROTEASE RSEP"/>
    <property type="match status" value="1"/>
</dbReference>
<sequence length="385" mass="42017">MVEGIKCLDTVKGDMSVSRGDARVARALLCSSPPSRRVSPRPAGERGAHHRSLRSTFHHLPRGWPLPRCHPSGYLRLRVRHRLRPRRPVLAHFVVGGVNYSLRFFLLYGGFVAFPDFCGCVDDANLLRNRPVLDRLIVDSAGVAATVVLSYLNVFSKVLIIGHRVKEPLPGLLASEVRPGSAAAGGDVVLEIDDDPAPSATEAEYAIGKINGRNAIKMKVLREGDEFLELAVVADGTGTTDLHISPNFRNSIVPEKNLAEVATFASREFLEISSKMLDEWKQMYSKFPKSLGHLVGPFHEISAGAEFARSRPGGIYLFVATHNLELVIFNLLPIPGLDGGHLALALVEAAMGGRRISGQVGLWITIVVLLRPCSAKKTPPRLKEL</sequence>
<feature type="domain" description="Peptidase M50" evidence="11">
    <location>
        <begin position="88"/>
        <end position="357"/>
    </location>
</feature>
<organism evidence="12 13">
    <name type="scientific">Canna indica</name>
    <name type="common">Indian-shot</name>
    <dbReference type="NCBI Taxonomy" id="4628"/>
    <lineage>
        <taxon>Eukaryota</taxon>
        <taxon>Viridiplantae</taxon>
        <taxon>Streptophyta</taxon>
        <taxon>Embryophyta</taxon>
        <taxon>Tracheophyta</taxon>
        <taxon>Spermatophyta</taxon>
        <taxon>Magnoliopsida</taxon>
        <taxon>Liliopsida</taxon>
        <taxon>Zingiberales</taxon>
        <taxon>Cannaceae</taxon>
        <taxon>Canna</taxon>
    </lineage>
</organism>
<dbReference type="Pfam" id="PF02163">
    <property type="entry name" value="Peptidase_M50"/>
    <property type="match status" value="1"/>
</dbReference>
<keyword evidence="9" id="KW-0482">Metalloprotease</keyword>
<dbReference type="EMBL" id="CP136895">
    <property type="protein sequence ID" value="WOL10411.1"/>
    <property type="molecule type" value="Genomic_DNA"/>
</dbReference>
<evidence type="ECO:0000256" key="4">
    <source>
        <dbReference type="ARBA" id="ARBA00022670"/>
    </source>
</evidence>
<keyword evidence="6" id="KW-0378">Hydrolase</keyword>
<dbReference type="GO" id="GO:0016020">
    <property type="term" value="C:membrane"/>
    <property type="evidence" value="ECO:0007669"/>
    <property type="project" value="UniProtKB-SubCell"/>
</dbReference>
<accession>A0AAQ3QIA3</accession>
<dbReference type="GO" id="GO:0004222">
    <property type="term" value="F:metalloendopeptidase activity"/>
    <property type="evidence" value="ECO:0007669"/>
    <property type="project" value="InterPro"/>
</dbReference>
<comment type="cofactor">
    <cofactor evidence="1">
        <name>Zn(2+)</name>
        <dbReference type="ChEBI" id="CHEBI:29105"/>
    </cofactor>
</comment>
<gene>
    <name evidence="12" type="ORF">Cni_G19166</name>
</gene>
<dbReference type="Proteomes" id="UP001327560">
    <property type="component" value="Chromosome 6"/>
</dbReference>
<name>A0AAQ3QIA3_9LILI</name>
<evidence type="ECO:0000256" key="5">
    <source>
        <dbReference type="ARBA" id="ARBA00022692"/>
    </source>
</evidence>
<evidence type="ECO:0000256" key="10">
    <source>
        <dbReference type="ARBA" id="ARBA00023136"/>
    </source>
</evidence>
<evidence type="ECO:0000256" key="8">
    <source>
        <dbReference type="ARBA" id="ARBA00022989"/>
    </source>
</evidence>
<keyword evidence="10" id="KW-0472">Membrane</keyword>